<dbReference type="Ensembl" id="ENST00000677830.1">
    <property type="protein sequence ID" value="ENSP00000503623.1"/>
    <property type="gene ID" value="ENSG00000005844.19"/>
</dbReference>
<proteinExistence type="evidence at protein level"/>
<dbReference type="SUPFAM" id="SSF53300">
    <property type="entry name" value="vWA-like"/>
    <property type="match status" value="1"/>
</dbReference>
<evidence type="ECO:0000259" key="3">
    <source>
        <dbReference type="PROSITE" id="PS50234"/>
    </source>
</evidence>
<evidence type="ECO:0007829" key="7">
    <source>
        <dbReference type="ProteomicsDB" id="A0A7I2V498"/>
    </source>
</evidence>
<dbReference type="HGNC" id="HGNC:6148">
    <property type="gene designation" value="ITGAL"/>
</dbReference>
<dbReference type="PROSITE" id="PS50234">
    <property type="entry name" value="VWFA"/>
    <property type="match status" value="1"/>
</dbReference>
<evidence type="ECO:0000313" key="4">
    <source>
        <dbReference type="Ensembl" id="ENSP00000503623.1"/>
    </source>
</evidence>
<keyword evidence="5" id="KW-1185">Reference proteome</keyword>
<dbReference type="EMBL" id="AC002310">
    <property type="status" value="NOT_ANNOTATED_CDS"/>
    <property type="molecule type" value="Genomic_DNA"/>
</dbReference>
<dbReference type="Proteomes" id="UP000005640">
    <property type="component" value="Chromosome 16"/>
</dbReference>
<feature type="chain" id="PRO_5029801356" evidence="2">
    <location>
        <begin position="26"/>
        <end position="229"/>
    </location>
</feature>
<dbReference type="OrthoDB" id="5317514at2759"/>
<keyword evidence="2" id="KW-0732">Signal</keyword>
<dbReference type="PANTHER" id="PTHR23220:SF84">
    <property type="entry name" value="INTEGRIN ALPHA-L"/>
    <property type="match status" value="1"/>
</dbReference>
<dbReference type="EMBL" id="AC116348">
    <property type="status" value="NOT_ANNOTATED_CDS"/>
    <property type="molecule type" value="Genomic_DNA"/>
</dbReference>
<keyword evidence="6 7" id="KW-1267">Proteomics identification</keyword>
<feature type="repeat" description="FG-GAP" evidence="1">
    <location>
        <begin position="31"/>
        <end position="82"/>
    </location>
</feature>
<dbReference type="GeneTree" id="ENSGT00940000161495"/>
<evidence type="ECO:0000256" key="1">
    <source>
        <dbReference type="PROSITE-ProRule" id="PRU00803"/>
    </source>
</evidence>
<dbReference type="Bgee" id="ENSG00000005844">
    <property type="expression patterns" value="Expressed in granulocyte and 176 other cell types or tissues"/>
</dbReference>
<gene>
    <name evidence="4" type="primary">ITGAL</name>
</gene>
<dbReference type="Pfam" id="PF00092">
    <property type="entry name" value="VWA"/>
    <property type="match status" value="1"/>
</dbReference>
<protein>
    <submittedName>
        <fullName evidence="4">Integrin subunit alpha L</fullName>
    </submittedName>
</protein>
<sequence>MKDSCITVMAMALLSGFFFFAPASSYNLDVRGARSFSPPRAGRHFGYRVLQVGNGVIVGAPGEGNSTGSLYQCQSGTGHCLPVTLRGSNYTSKYLGMTLATDPTDGSILFAAVQFSTSYKTEFDFSDYVKRKDPDALLKHVKHMLLLTNTFGAINYVATEVFREELGARPDATKVLIIITDGEATDSGNIDAAKDIIRYIIGVGLESIFRPRRVRRPSTNLHQNPRASL</sequence>
<reference evidence="4 5" key="1">
    <citation type="journal article" date="2001" name="Nature">
        <title>Initial sequencing and analysis of the human genome.</title>
        <authorList>
            <consortium name="International Human Genome Sequencing Consortium"/>
            <person name="Lander E.S."/>
            <person name="Linton L.M."/>
            <person name="Birren B."/>
            <person name="Nusbaum C."/>
            <person name="Zody M.C."/>
            <person name="Baldwin J."/>
            <person name="Devon K."/>
            <person name="Dewar K."/>
            <person name="Doyle M."/>
            <person name="FitzHugh W."/>
            <person name="Funke R."/>
            <person name="Gage D."/>
            <person name="Harris K."/>
            <person name="Heaford A."/>
            <person name="Howland J."/>
            <person name="Kann L."/>
            <person name="Lehoczky J."/>
            <person name="LeVine R."/>
            <person name="McEwan P."/>
            <person name="McKernan K."/>
            <person name="Meldrim J."/>
            <person name="Mesirov J.P."/>
            <person name="Miranda C."/>
            <person name="Morris W."/>
            <person name="Naylor J."/>
            <person name="Raymond C."/>
            <person name="Rosetti M."/>
            <person name="Santos R."/>
            <person name="Sheridan A."/>
            <person name="Sougnez C."/>
            <person name="Stange-Thomann N."/>
            <person name="Stojanovic N."/>
            <person name="Subramanian A."/>
            <person name="Wyman D."/>
            <person name="Rogers J."/>
            <person name="Sulston J."/>
            <person name="Ainscough R."/>
            <person name="Beck S."/>
            <person name="Bentley D."/>
            <person name="Burton J."/>
            <person name="Clee C."/>
            <person name="Carter N."/>
            <person name="Coulson A."/>
            <person name="Deadman R."/>
            <person name="Deloukas P."/>
            <person name="Dunham A."/>
            <person name="Dunham I."/>
            <person name="Durbin R."/>
            <person name="French L."/>
            <person name="Grafham D."/>
            <person name="Gregory S."/>
            <person name="Hubbard T."/>
            <person name="Humphray S."/>
            <person name="Hunt A."/>
            <person name="Jones M."/>
            <person name="Lloyd C."/>
            <person name="McMurray A."/>
            <person name="Matthews L."/>
            <person name="Mercer S."/>
            <person name="Milne S."/>
            <person name="Mullikin J.C."/>
            <person name="Mungall A."/>
            <person name="Plumb R."/>
            <person name="Ross M."/>
            <person name="Shownkeen R."/>
            <person name="Sims S."/>
            <person name="Waterston R.H."/>
            <person name="Wilson R.K."/>
            <person name="Hillier L.W."/>
            <person name="McPherson J.D."/>
            <person name="Marra M.A."/>
            <person name="Mardis E.R."/>
            <person name="Fulton L.A."/>
            <person name="Chinwalla A.T."/>
            <person name="Pepin K.H."/>
            <person name="Gish W.R."/>
            <person name="Chissoe S.L."/>
            <person name="Wendl M.C."/>
            <person name="Delehaunty K.D."/>
            <person name="Miner T.L."/>
            <person name="Delehaunty A."/>
            <person name="Kramer J.B."/>
            <person name="Cook L.L."/>
            <person name="Fulton R.S."/>
            <person name="Johnson D.L."/>
            <person name="Minx P.J."/>
            <person name="Clifton S.W."/>
            <person name="Hawkins T."/>
            <person name="Branscomb E."/>
            <person name="Predki P."/>
            <person name="Richardson P."/>
            <person name="Wenning S."/>
            <person name="Slezak T."/>
            <person name="Doggett N."/>
            <person name="Cheng J.F."/>
            <person name="Olsen A."/>
            <person name="Lucas S."/>
            <person name="Elkin C."/>
            <person name="Uberbacher E."/>
            <person name="Frazier M."/>
            <person name="Gibbs R.A."/>
            <person name="Muzny D.M."/>
            <person name="Scherer S.E."/>
            <person name="Bouck J.B."/>
            <person name="Sodergren E.J."/>
            <person name="Worley K.C."/>
            <person name="Rives C.M."/>
            <person name="Gorrell J.H."/>
            <person name="Metzker M.L."/>
            <person name="Naylor S.L."/>
            <person name="Kucherlapati R.S."/>
            <person name="Nelson D.L."/>
            <person name="Weinstock G.M."/>
            <person name="Sakaki Y."/>
            <person name="Fujiyama A."/>
            <person name="Hattori M."/>
            <person name="Yada T."/>
            <person name="Toyoda A."/>
            <person name="Itoh T."/>
            <person name="Kawagoe C."/>
            <person name="Watanabe H."/>
            <person name="Totoki Y."/>
            <person name="Taylor T."/>
            <person name="Weissenbach J."/>
            <person name="Heilig R."/>
            <person name="Saurin W."/>
            <person name="Artiguenave F."/>
            <person name="Brottier P."/>
            <person name="Bruls T."/>
            <person name="Pelletier E."/>
            <person name="Robert C."/>
            <person name="Wincker P."/>
            <person name="Smith D.R."/>
            <person name="Doucette-Stamm L."/>
            <person name="Rubenfield M."/>
            <person name="Weinstock K."/>
            <person name="Lee H.M."/>
            <person name="Dubois J."/>
            <person name="Rosenthal A."/>
            <person name="Platzer M."/>
            <person name="Nyakatura G."/>
            <person name="Taudien S."/>
            <person name="Rump A."/>
            <person name="Yang H."/>
            <person name="Yu J."/>
            <person name="Wang J."/>
            <person name="Huang G."/>
            <person name="Gu J."/>
            <person name="Hood L."/>
            <person name="Rowen L."/>
            <person name="Madan A."/>
            <person name="Qin S."/>
            <person name="Davis R.W."/>
            <person name="Federspiel N.A."/>
            <person name="Abola A.P."/>
            <person name="Proctor M.J."/>
            <person name="Myers R.M."/>
            <person name="Schmutz J."/>
            <person name="Dickson M."/>
            <person name="Grimwood J."/>
            <person name="Cox D.R."/>
            <person name="Olson M.V."/>
            <person name="Kaul R."/>
            <person name="Raymond C."/>
            <person name="Shimizu N."/>
            <person name="Kawasaki K."/>
            <person name="Minoshima S."/>
            <person name="Evans G.A."/>
            <person name="Athanasiou M."/>
            <person name="Schultz R."/>
            <person name="Roe B.A."/>
            <person name="Chen F."/>
            <person name="Pan H."/>
            <person name="Ramser J."/>
            <person name="Lehrach H."/>
            <person name="Reinhardt R."/>
            <person name="McCombie W.R."/>
            <person name="de la Bastide M."/>
            <person name="Dedhia N."/>
            <person name="Blocker H."/>
            <person name="Hornischer K."/>
            <person name="Nordsiek G."/>
            <person name="Agarwala R."/>
            <person name="Aravind L."/>
            <person name="Bailey J.A."/>
            <person name="Bateman A."/>
            <person name="Batzoglou S."/>
            <person name="Birney E."/>
            <person name="Bork P."/>
            <person name="Brown D.G."/>
            <person name="Burge C.B."/>
            <person name="Cerutti L."/>
            <person name="Chen H.C."/>
            <person name="Church D."/>
            <person name="Clamp M."/>
            <person name="Copley R.R."/>
            <person name="Doerks T."/>
            <person name="Eddy S.R."/>
            <person name="Eichler E.E."/>
            <person name="Furey T.S."/>
            <person name="Galagan J."/>
            <person name="Gilbert J.G."/>
            <person name="Harmon C."/>
            <person name="Hayashizaki Y."/>
            <person name="Haussler D."/>
            <person name="Hermjakob H."/>
            <person name="Hokamp K."/>
            <person name="Jang W."/>
            <person name="Johnson L.S."/>
            <person name="Jones T.A."/>
            <person name="Kasif S."/>
            <person name="Kaspryzk A."/>
            <person name="Kennedy S."/>
            <person name="Kent W.J."/>
            <person name="Kitts P."/>
            <person name="Koonin E.V."/>
            <person name="Korf I."/>
            <person name="Kulp D."/>
            <person name="Lancet D."/>
            <person name="Lowe T.M."/>
            <person name="McLysaght A."/>
            <person name="Mikkelsen T."/>
            <person name="Moran J.V."/>
            <person name="Mulder N."/>
            <person name="Pollara V.J."/>
            <person name="Ponting C.P."/>
            <person name="Schuler G."/>
            <person name="Schultz J."/>
            <person name="Slater G."/>
            <person name="Smit A.F."/>
            <person name="Stupka E."/>
            <person name="Szustakowski J."/>
            <person name="Thierry-Mieg D."/>
            <person name="Thierry-Mieg J."/>
            <person name="Wagner L."/>
            <person name="Wallis J."/>
            <person name="Wheeler R."/>
            <person name="Williams A."/>
            <person name="Wolf Y.I."/>
            <person name="Wolfe K.H."/>
            <person name="Yang S.P."/>
            <person name="Yeh R.F."/>
            <person name="Collins F."/>
            <person name="Guyer M.S."/>
            <person name="Peterson J."/>
            <person name="Felsenfeld A."/>
            <person name="Wetterstrand K.A."/>
            <person name="Patrinos A."/>
            <person name="Morgan M.J."/>
            <person name="de Jong P."/>
            <person name="Catanese J.J."/>
            <person name="Osoegawa K."/>
            <person name="Shizuya H."/>
            <person name="Choi S."/>
            <person name="Chen Y.J."/>
        </authorList>
    </citation>
    <scope>NUCLEOTIDE SEQUENCE [LARGE SCALE GENOMIC DNA]</scope>
</reference>
<feature type="domain" description="VWFA" evidence="3">
    <location>
        <begin position="110"/>
        <end position="204"/>
    </location>
</feature>
<dbReference type="OpenTargets" id="ENSG00000005844"/>
<dbReference type="AlphaFoldDB" id="A0A7I2V498"/>
<evidence type="ECO:0007829" key="6">
    <source>
        <dbReference type="PeptideAtlas" id="A0A7I2V498"/>
    </source>
</evidence>
<reference evidence="4 5" key="3">
    <citation type="journal article" date="2004" name="Nature">
        <title>The sequence and analysis of duplication-rich human chromosome 16.</title>
        <authorList>
            <person name="Martin J."/>
            <person name="Han C."/>
            <person name="Gordon L.A."/>
            <person name="Terry A."/>
            <person name="Prabhakar S."/>
            <person name="She X."/>
            <person name="Xie G."/>
            <person name="Hellsten U."/>
            <person name="Chan Y.M."/>
            <person name="Altherr M."/>
            <person name="Couronne O."/>
            <person name="Aerts A."/>
            <person name="Bajorek E."/>
            <person name="Black S."/>
            <person name="Blumer H."/>
            <person name="Branscomb E."/>
            <person name="Brown N.C."/>
            <person name="Bruno W.J."/>
            <person name="Buckingham J.M."/>
            <person name="Callen D.F."/>
            <person name="Campbell C.S."/>
            <person name="Campbell M.L."/>
            <person name="Campbell E.W."/>
            <person name="Caoile C."/>
            <person name="Challacombe J.F."/>
            <person name="Chasteen L.A."/>
            <person name="Chertkov O."/>
            <person name="Chi H.C."/>
            <person name="Christensen M."/>
            <person name="Clark L.M."/>
            <person name="Cohn J.D."/>
            <person name="Denys M."/>
            <person name="Detter J.C."/>
            <person name="Dickson M."/>
            <person name="Dimitrijevic-Bussod M."/>
            <person name="Escobar J."/>
            <person name="Fawcett J.J."/>
            <person name="Flowers D."/>
            <person name="Fotopulos D."/>
            <person name="Glavina T."/>
            <person name="Gomez M."/>
            <person name="Gonzales E."/>
            <person name="Goodstein D."/>
            <person name="Goodwin L.A."/>
            <person name="Grady D.L."/>
            <person name="Grigoriev I."/>
            <person name="Groza M."/>
            <person name="Hammon N."/>
            <person name="Hawkins T."/>
            <person name="Haydu L."/>
            <person name="Hildebrand C.E."/>
            <person name="Huang W."/>
            <person name="Israni S."/>
            <person name="Jett J."/>
            <person name="Jewett P.B."/>
            <person name="Kadner K."/>
            <person name="Kimball H."/>
            <person name="Kobayashi A."/>
            <person name="Krawczyk M.C."/>
            <person name="Leyba T."/>
            <person name="Longmire J.L."/>
            <person name="Lopez F."/>
            <person name="Lou Y."/>
            <person name="Lowry S."/>
            <person name="Ludeman T."/>
            <person name="Manohar C.F."/>
            <person name="Mark G.A."/>
            <person name="McMurray K.L."/>
            <person name="Meincke L.J."/>
            <person name="Morgan J."/>
            <person name="Moyzis R.K."/>
            <person name="Mundt M.O."/>
            <person name="Munk A.C."/>
            <person name="Nandkeshwar R.D."/>
            <person name="Pitluck S."/>
            <person name="Pollard M."/>
            <person name="Predki P."/>
            <person name="Parson-Quintana B."/>
            <person name="Ramirez L."/>
            <person name="Rash S."/>
            <person name="Retterer J."/>
            <person name="Ricke D.O."/>
            <person name="Robinson D.L."/>
            <person name="Rodriguez A."/>
            <person name="Salamov A."/>
            <person name="Saunders E.H."/>
            <person name="Scott D."/>
            <person name="Shough T."/>
            <person name="Stallings R.L."/>
            <person name="Stalvey M."/>
            <person name="Sutherland R.D."/>
            <person name="Tapia R."/>
            <person name="Tesmer J.G."/>
            <person name="Thayer N."/>
            <person name="Thompson L.S."/>
            <person name="Tice H."/>
            <person name="Torney D.C."/>
            <person name="Tran-Gyamfi M."/>
            <person name="Tsai M."/>
            <person name="Ulanovsky L.E."/>
            <person name="Ustaszewska A."/>
            <person name="Vo N."/>
            <person name="White P.S."/>
            <person name="Williams A.L."/>
            <person name="Wills P.L."/>
            <person name="Wu J.R."/>
            <person name="Wu K."/>
            <person name="Yang J."/>
            <person name="Dejong P."/>
            <person name="Bruce D."/>
            <person name="Doggett N.A."/>
            <person name="Deaven L."/>
            <person name="Schmutz J."/>
            <person name="Grimwood J."/>
            <person name="Richardson P."/>
            <person name="Rokhsar D.S."/>
            <person name="Eichler E.E."/>
            <person name="Gilna P."/>
            <person name="Lucas S.M."/>
            <person name="Myers R.M."/>
            <person name="Rubin E.M."/>
            <person name="Pennacchio L.A."/>
        </authorList>
    </citation>
    <scope>NUCLEOTIDE SEQUENCE [LARGE SCALE GENOMIC DNA]</scope>
</reference>
<dbReference type="Gene3D" id="3.40.50.410">
    <property type="entry name" value="von Willebrand factor, type A domain"/>
    <property type="match status" value="1"/>
</dbReference>
<dbReference type="SMART" id="SM00327">
    <property type="entry name" value="VWA"/>
    <property type="match status" value="1"/>
</dbReference>
<accession>A0A7I2V498</accession>
<reference evidence="4" key="5">
    <citation type="submission" date="2025-09" db="UniProtKB">
        <authorList>
            <consortium name="Ensembl"/>
        </authorList>
    </citation>
    <scope>IDENTIFICATION</scope>
</reference>
<reference evidence="4 5" key="2">
    <citation type="journal article" date="2004" name="Nature">
        <title>Finishing the euchromatic sequence of the human genome.</title>
        <authorList>
            <consortium name="International Human Genome Sequencing Consortium"/>
        </authorList>
    </citation>
    <scope>NUCLEOTIDE SEQUENCE [LARGE SCALE GENOMIC DNA]</scope>
</reference>
<dbReference type="InterPro" id="IPR013519">
    <property type="entry name" value="Int_alpha_beta-p"/>
</dbReference>
<dbReference type="PANTHER" id="PTHR23220">
    <property type="entry name" value="INTEGRIN ALPHA"/>
    <property type="match status" value="1"/>
</dbReference>
<dbReference type="InterPro" id="IPR002035">
    <property type="entry name" value="VWF_A"/>
</dbReference>
<evidence type="ECO:0000313" key="5">
    <source>
        <dbReference type="Proteomes" id="UP000005640"/>
    </source>
</evidence>
<dbReference type="Ensembl" id="ENST00000677830.1">
    <property type="protein sequence ID" value="ENSP00000503623.1"/>
    <property type="gene ID" value="ENSG00000005844.20"/>
</dbReference>
<dbReference type="PROSITE" id="PS51470">
    <property type="entry name" value="FG_GAP"/>
    <property type="match status" value="1"/>
</dbReference>
<feature type="signal peptide" evidence="2">
    <location>
        <begin position="1"/>
        <end position="25"/>
    </location>
</feature>
<organism evidence="4 5">
    <name type="scientific">Homo sapiens</name>
    <name type="common">Human</name>
    <dbReference type="NCBI Taxonomy" id="9606"/>
    <lineage>
        <taxon>Eukaryota</taxon>
        <taxon>Metazoa</taxon>
        <taxon>Chordata</taxon>
        <taxon>Craniata</taxon>
        <taxon>Vertebrata</taxon>
        <taxon>Euteleostomi</taxon>
        <taxon>Mammalia</taxon>
        <taxon>Eutheria</taxon>
        <taxon>Euarchontoglires</taxon>
        <taxon>Primates</taxon>
        <taxon>Haplorrhini</taxon>
        <taxon>Catarrhini</taxon>
        <taxon>Hominidae</taxon>
        <taxon>Homo</taxon>
    </lineage>
</organism>
<name>A0A7I2V498_HUMAN</name>
<dbReference type="SMR" id="A0A7I2V498"/>
<dbReference type="InterPro" id="IPR036465">
    <property type="entry name" value="vWFA_dom_sf"/>
</dbReference>
<reference evidence="4" key="4">
    <citation type="submission" date="2025-08" db="UniProtKB">
        <authorList>
            <consortium name="Ensembl"/>
        </authorList>
    </citation>
    <scope>IDENTIFICATION</scope>
</reference>
<evidence type="ECO:0000256" key="2">
    <source>
        <dbReference type="SAM" id="SignalP"/>
    </source>
</evidence>